<dbReference type="InterPro" id="IPR036942">
    <property type="entry name" value="Beta-barrel_TonB_sf"/>
</dbReference>
<evidence type="ECO:0000256" key="12">
    <source>
        <dbReference type="RuleBase" id="RU003357"/>
    </source>
</evidence>
<evidence type="ECO:0000313" key="16">
    <source>
        <dbReference type="EMBL" id="TXS91599.1"/>
    </source>
</evidence>
<keyword evidence="9 11" id="KW-0472">Membrane</keyword>
<keyword evidence="16" id="KW-0675">Receptor</keyword>
<dbReference type="InterPro" id="IPR039426">
    <property type="entry name" value="TonB-dep_rcpt-like"/>
</dbReference>
<evidence type="ECO:0000256" key="7">
    <source>
        <dbReference type="ARBA" id="ARBA00023065"/>
    </source>
</evidence>
<dbReference type="CDD" id="cd01347">
    <property type="entry name" value="ligand_gated_channel"/>
    <property type="match status" value="1"/>
</dbReference>
<dbReference type="PROSITE" id="PS52016">
    <property type="entry name" value="TONB_DEPENDENT_REC_3"/>
    <property type="match status" value="1"/>
</dbReference>
<keyword evidence="3 11" id="KW-1134">Transmembrane beta strand</keyword>
<dbReference type="InterPro" id="IPR000531">
    <property type="entry name" value="Beta-barrel_TonB"/>
</dbReference>
<keyword evidence="7" id="KW-0406">Ion transport</keyword>
<keyword evidence="17" id="KW-1185">Reference proteome</keyword>
<dbReference type="PANTHER" id="PTHR32552:SF81">
    <property type="entry name" value="TONB-DEPENDENT OUTER MEMBRANE RECEPTOR"/>
    <property type="match status" value="1"/>
</dbReference>
<dbReference type="RefSeq" id="WP_148064231.1">
    <property type="nucleotide sequence ID" value="NZ_VRYZ01000004.1"/>
</dbReference>
<comment type="similarity">
    <text evidence="11 12">Belongs to the TonB-dependent receptor family.</text>
</comment>
<evidence type="ECO:0000256" key="9">
    <source>
        <dbReference type="ARBA" id="ARBA00023136"/>
    </source>
</evidence>
<dbReference type="EMBL" id="VRYZ01000004">
    <property type="protein sequence ID" value="TXS91599.1"/>
    <property type="molecule type" value="Genomic_DNA"/>
</dbReference>
<protein>
    <submittedName>
        <fullName evidence="16">TonB-dependent receptor</fullName>
    </submittedName>
</protein>
<keyword evidence="4" id="KW-0410">Iron transport</keyword>
<dbReference type="AlphaFoldDB" id="A0A5C8ZUV2"/>
<dbReference type="PANTHER" id="PTHR32552">
    <property type="entry name" value="FERRICHROME IRON RECEPTOR-RELATED"/>
    <property type="match status" value="1"/>
</dbReference>
<accession>A0A5C8ZUV2</accession>
<evidence type="ECO:0000256" key="11">
    <source>
        <dbReference type="PROSITE-ProRule" id="PRU01360"/>
    </source>
</evidence>
<evidence type="ECO:0000256" key="2">
    <source>
        <dbReference type="ARBA" id="ARBA00022448"/>
    </source>
</evidence>
<keyword evidence="6" id="KW-0408">Iron</keyword>
<keyword evidence="8 12" id="KW-0798">TonB box</keyword>
<evidence type="ECO:0000256" key="3">
    <source>
        <dbReference type="ARBA" id="ARBA00022452"/>
    </source>
</evidence>
<proteinExistence type="inferred from homology"/>
<keyword evidence="5 11" id="KW-0812">Transmembrane</keyword>
<feature type="domain" description="TonB-dependent receptor plug" evidence="15">
    <location>
        <begin position="40"/>
        <end position="147"/>
    </location>
</feature>
<comment type="subcellular location">
    <subcellularLocation>
        <location evidence="1 11">Cell outer membrane</location>
        <topology evidence="1 11">Multi-pass membrane protein</topology>
    </subcellularLocation>
</comment>
<evidence type="ECO:0000256" key="6">
    <source>
        <dbReference type="ARBA" id="ARBA00023004"/>
    </source>
</evidence>
<evidence type="ECO:0000256" key="8">
    <source>
        <dbReference type="ARBA" id="ARBA00023077"/>
    </source>
</evidence>
<evidence type="ECO:0000259" key="15">
    <source>
        <dbReference type="Pfam" id="PF07715"/>
    </source>
</evidence>
<keyword evidence="10 11" id="KW-0998">Cell outer membrane</keyword>
<evidence type="ECO:0000256" key="4">
    <source>
        <dbReference type="ARBA" id="ARBA00022496"/>
    </source>
</evidence>
<feature type="chain" id="PRO_5022965263" evidence="13">
    <location>
        <begin position="24"/>
        <end position="737"/>
    </location>
</feature>
<dbReference type="Pfam" id="PF07715">
    <property type="entry name" value="Plug"/>
    <property type="match status" value="1"/>
</dbReference>
<dbReference type="GO" id="GO:0009279">
    <property type="term" value="C:cell outer membrane"/>
    <property type="evidence" value="ECO:0007669"/>
    <property type="project" value="UniProtKB-SubCell"/>
</dbReference>
<dbReference type="Pfam" id="PF00593">
    <property type="entry name" value="TonB_dep_Rec_b-barrel"/>
    <property type="match status" value="1"/>
</dbReference>
<dbReference type="GO" id="GO:0006826">
    <property type="term" value="P:iron ion transport"/>
    <property type="evidence" value="ECO:0007669"/>
    <property type="project" value="UniProtKB-KW"/>
</dbReference>
<feature type="domain" description="TonB-dependent receptor-like beta-barrel" evidence="14">
    <location>
        <begin position="284"/>
        <end position="699"/>
    </location>
</feature>
<evidence type="ECO:0000256" key="10">
    <source>
        <dbReference type="ARBA" id="ARBA00023237"/>
    </source>
</evidence>
<evidence type="ECO:0000256" key="5">
    <source>
        <dbReference type="ARBA" id="ARBA00022692"/>
    </source>
</evidence>
<keyword evidence="13" id="KW-0732">Signal</keyword>
<reference evidence="16 17" key="1">
    <citation type="submission" date="2019-08" db="EMBL/GenBank/DDBJ databases">
        <title>Parahaliea maris sp. nov., isolated from the surface seawater.</title>
        <authorList>
            <person name="Liu Y."/>
        </authorList>
    </citation>
    <scope>NUCLEOTIDE SEQUENCE [LARGE SCALE GENOMIC DNA]</scope>
    <source>
        <strain evidence="16 17">S2-26</strain>
    </source>
</reference>
<gene>
    <name evidence="16" type="ORF">FVW59_10545</name>
</gene>
<evidence type="ECO:0000313" key="17">
    <source>
        <dbReference type="Proteomes" id="UP000321933"/>
    </source>
</evidence>
<feature type="signal peptide" evidence="13">
    <location>
        <begin position="1"/>
        <end position="23"/>
    </location>
</feature>
<comment type="caution">
    <text evidence="16">The sequence shown here is derived from an EMBL/GenBank/DDBJ whole genome shotgun (WGS) entry which is preliminary data.</text>
</comment>
<dbReference type="Gene3D" id="2.40.170.20">
    <property type="entry name" value="TonB-dependent receptor, beta-barrel domain"/>
    <property type="match status" value="1"/>
</dbReference>
<evidence type="ECO:0000256" key="13">
    <source>
        <dbReference type="SAM" id="SignalP"/>
    </source>
</evidence>
<dbReference type="Proteomes" id="UP000321933">
    <property type="component" value="Unassembled WGS sequence"/>
</dbReference>
<sequence length="737" mass="79268">MKKSPLKYFPAALLAGAAVGAHSQALEEVVVTAQKREQSMQDVPISVAAVSGAELESRNINEISDLSRVVAGFSFGEGTSDAGRNILVRGVGTQTFSRGVEQSVGTVVDGVVASSVASSLLDMSDVARVEVLRGPQGMLFGKNASAGMLNIVTRNPTAEFEAGIGASYADANEIKLNGFVSGPLLGDSVQGRLSLYSNQRDGIIENEYPGGEDFNDRDEWGGRGKLLIQASDDLDVLLAMVHSEREHNCCVAPSRFVNPGSIADIENIPTGPENDKITEVETSPGSTELDQYSAELNYQLGSSTLTSITAYTESEIYSNSRAAGLPRTLLPINEGDSDIEQFTQELRLTSPGGATIDYVAGLYYFKKDMSREFDRTIDFYGLGVVPVPGVLGSTLINDFTFSNESYAAFGQATWNATDTFRLSLGARYNHEEVEVDQVIDNLPGTIPEAPAGRSQASETDDDVSYRVIAEFDIAEDAMLYASAARGYKGPGANTLASGASTPKPIVDPEIPYAYELGIKSQWLDNRLRLNAALFHTTFEDFQTSVSDGQVPPTFFLDNAGELETRGIEIEVSAQPSANLMLMGSLAYIDAEFTDYTGAACYPGQSEAQGCIGDVQDLSGKDMPNSPDLTASLTARYFIPFASLPFDGFVQGTYFYQDEVQYDTRNGPDSIGDAYNTVDAAVGLEARDGRYSVQLFVKNLTDEFYVTGQTAANATGSGTHFLAYEYQRRVGISAQLNF</sequence>
<dbReference type="SUPFAM" id="SSF56935">
    <property type="entry name" value="Porins"/>
    <property type="match status" value="1"/>
</dbReference>
<dbReference type="InterPro" id="IPR012910">
    <property type="entry name" value="Plug_dom"/>
</dbReference>
<evidence type="ECO:0000259" key="14">
    <source>
        <dbReference type="Pfam" id="PF00593"/>
    </source>
</evidence>
<name>A0A5C8ZUV2_9GAMM</name>
<evidence type="ECO:0000256" key="1">
    <source>
        <dbReference type="ARBA" id="ARBA00004571"/>
    </source>
</evidence>
<organism evidence="16 17">
    <name type="scientific">Parahaliea aestuarii</name>
    <dbReference type="NCBI Taxonomy" id="1852021"/>
    <lineage>
        <taxon>Bacteria</taxon>
        <taxon>Pseudomonadati</taxon>
        <taxon>Pseudomonadota</taxon>
        <taxon>Gammaproteobacteria</taxon>
        <taxon>Cellvibrionales</taxon>
        <taxon>Halieaceae</taxon>
        <taxon>Parahaliea</taxon>
    </lineage>
</organism>
<keyword evidence="2 11" id="KW-0813">Transport</keyword>
<dbReference type="OrthoDB" id="7051185at2"/>